<keyword evidence="13" id="KW-0003">3Fe-4S</keyword>
<keyword evidence="11" id="KW-0411">Iron-sulfur</keyword>
<dbReference type="Pfam" id="PF01645">
    <property type="entry name" value="Glu_synthase"/>
    <property type="match status" value="1"/>
</dbReference>
<organism evidence="19 20">
    <name type="scientific">Tegillarca granosa</name>
    <name type="common">Malaysian cockle</name>
    <name type="synonym">Anadara granosa</name>
    <dbReference type="NCBI Taxonomy" id="220873"/>
    <lineage>
        <taxon>Eukaryota</taxon>
        <taxon>Metazoa</taxon>
        <taxon>Spiralia</taxon>
        <taxon>Lophotrochozoa</taxon>
        <taxon>Mollusca</taxon>
        <taxon>Bivalvia</taxon>
        <taxon>Autobranchia</taxon>
        <taxon>Pteriomorphia</taxon>
        <taxon>Arcoida</taxon>
        <taxon>Arcoidea</taxon>
        <taxon>Arcidae</taxon>
        <taxon>Tegillarca</taxon>
    </lineage>
</organism>
<dbReference type="InterPro" id="IPR029055">
    <property type="entry name" value="Ntn_hydrolases_N"/>
</dbReference>
<dbReference type="EMBL" id="JARBDR010000337">
    <property type="protein sequence ID" value="KAJ8315661.1"/>
    <property type="molecule type" value="Genomic_DNA"/>
</dbReference>
<evidence type="ECO:0000313" key="20">
    <source>
        <dbReference type="Proteomes" id="UP001217089"/>
    </source>
</evidence>
<evidence type="ECO:0000256" key="5">
    <source>
        <dbReference type="ARBA" id="ARBA00022630"/>
    </source>
</evidence>
<dbReference type="Proteomes" id="UP001217089">
    <property type="component" value="Unassembled WGS sequence"/>
</dbReference>
<feature type="domain" description="Glutamine amidotransferase type-2" evidence="16">
    <location>
        <begin position="288"/>
        <end position="416"/>
    </location>
</feature>
<dbReference type="SUPFAM" id="SSF51395">
    <property type="entry name" value="FMN-linked oxidoreductases"/>
    <property type="match status" value="1"/>
</dbReference>
<dbReference type="PANTHER" id="PTHR11938">
    <property type="entry name" value="FAD NADPH DEHYDROGENASE/OXIDOREDUCTASE"/>
    <property type="match status" value="1"/>
</dbReference>
<evidence type="ECO:0000256" key="6">
    <source>
        <dbReference type="ARBA" id="ARBA00022643"/>
    </source>
</evidence>
<dbReference type="Gene3D" id="3.60.20.10">
    <property type="entry name" value="Glutamine Phosphoribosylpyrophosphate, subunit 1, domain 1"/>
    <property type="match status" value="2"/>
</dbReference>
<comment type="pathway">
    <text evidence="14">Amino-acid biosynthesis; L-glutamate biosynthesis via GLT pathway; L-glutamate from 2-oxoglutarate and L-glutamine (ferredoxin route): step 1/1.</text>
</comment>
<keyword evidence="9" id="KW-0560">Oxidoreductase</keyword>
<evidence type="ECO:0000259" key="17">
    <source>
        <dbReference type="Pfam" id="PF01645"/>
    </source>
</evidence>
<dbReference type="InterPro" id="IPR013785">
    <property type="entry name" value="Aldolase_TIM"/>
</dbReference>
<gene>
    <name evidence="19" type="ORF">KUTeg_007811</name>
</gene>
<keyword evidence="20" id="KW-1185">Reference proteome</keyword>
<feature type="domain" description="Glutamate synthase central-N" evidence="18">
    <location>
        <begin position="456"/>
        <end position="740"/>
    </location>
</feature>
<evidence type="ECO:0000256" key="14">
    <source>
        <dbReference type="ARBA" id="ARBA00037928"/>
    </source>
</evidence>
<dbReference type="InterPro" id="IPR050711">
    <property type="entry name" value="ET-N_metabolism_enzyme"/>
</dbReference>
<dbReference type="Pfam" id="PF04898">
    <property type="entry name" value="Glu_syn_central"/>
    <property type="match status" value="1"/>
</dbReference>
<keyword evidence="6" id="KW-0288">FMN</keyword>
<evidence type="ECO:0000256" key="8">
    <source>
        <dbReference type="ARBA" id="ARBA00022962"/>
    </source>
</evidence>
<evidence type="ECO:0000256" key="1">
    <source>
        <dbReference type="ARBA" id="ARBA00001917"/>
    </source>
</evidence>
<dbReference type="Gene3D" id="3.20.20.70">
    <property type="entry name" value="Aldolase class I"/>
    <property type="match status" value="2"/>
</dbReference>
<evidence type="ECO:0000256" key="4">
    <source>
        <dbReference type="ARBA" id="ARBA00022605"/>
    </source>
</evidence>
<evidence type="ECO:0000259" key="18">
    <source>
        <dbReference type="Pfam" id="PF04898"/>
    </source>
</evidence>
<accession>A0ABQ9FG92</accession>
<dbReference type="InterPro" id="IPR017932">
    <property type="entry name" value="GATase_2_dom"/>
</dbReference>
<keyword evidence="7" id="KW-0479">Metal-binding</keyword>
<evidence type="ECO:0000256" key="9">
    <source>
        <dbReference type="ARBA" id="ARBA00023002"/>
    </source>
</evidence>
<dbReference type="InterPro" id="IPR006982">
    <property type="entry name" value="Glu_synth_centr_N"/>
</dbReference>
<evidence type="ECO:0000256" key="11">
    <source>
        <dbReference type="ARBA" id="ARBA00023014"/>
    </source>
</evidence>
<keyword evidence="8" id="KW-0315">Glutamine amidotransferase</keyword>
<keyword evidence="12" id="KW-0314">Glutamate biosynthesis</keyword>
<dbReference type="PANTHER" id="PTHR11938:SF133">
    <property type="entry name" value="GLUTAMATE SYNTHASE (NADH)"/>
    <property type="match status" value="1"/>
</dbReference>
<evidence type="ECO:0000256" key="12">
    <source>
        <dbReference type="ARBA" id="ARBA00023164"/>
    </source>
</evidence>
<evidence type="ECO:0000256" key="10">
    <source>
        <dbReference type="ARBA" id="ARBA00023004"/>
    </source>
</evidence>
<keyword evidence="5" id="KW-0285">Flavoprotein</keyword>
<feature type="domain" description="Glutamate synthase" evidence="17">
    <location>
        <begin position="801"/>
        <end position="963"/>
    </location>
</feature>
<evidence type="ECO:0000256" key="3">
    <source>
        <dbReference type="ARBA" id="ARBA00009716"/>
    </source>
</evidence>
<comment type="cofactor">
    <cofactor evidence="1">
        <name>FMN</name>
        <dbReference type="ChEBI" id="CHEBI:58210"/>
    </cofactor>
</comment>
<evidence type="ECO:0000313" key="19">
    <source>
        <dbReference type="EMBL" id="KAJ8315661.1"/>
    </source>
</evidence>
<comment type="cofactor">
    <cofactor evidence="2">
        <name>[3Fe-4S] cluster</name>
        <dbReference type="ChEBI" id="CHEBI:21137"/>
    </cofactor>
</comment>
<dbReference type="EC" id="1.4.7.1" evidence="15"/>
<evidence type="ECO:0000259" key="16">
    <source>
        <dbReference type="Pfam" id="PF00310"/>
    </source>
</evidence>
<protein>
    <recommendedName>
        <fullName evidence="15">glutamate synthase (ferredoxin)</fullName>
        <ecNumber evidence="15">1.4.7.1</ecNumber>
    </recommendedName>
</protein>
<dbReference type="InterPro" id="IPR002932">
    <property type="entry name" value="Glu_synthdom"/>
</dbReference>
<evidence type="ECO:0000256" key="7">
    <source>
        <dbReference type="ARBA" id="ARBA00022723"/>
    </source>
</evidence>
<name>A0ABQ9FG92_TEGGR</name>
<proteinExistence type="inferred from homology"/>
<keyword evidence="10" id="KW-0408">Iron</keyword>
<evidence type="ECO:0000256" key="2">
    <source>
        <dbReference type="ARBA" id="ARBA00001927"/>
    </source>
</evidence>
<evidence type="ECO:0000256" key="13">
    <source>
        <dbReference type="ARBA" id="ARBA00023291"/>
    </source>
</evidence>
<dbReference type="SUPFAM" id="SSF56235">
    <property type="entry name" value="N-terminal nucleophile aminohydrolases (Ntn hydrolases)"/>
    <property type="match status" value="2"/>
</dbReference>
<feature type="domain" description="Glutamine amidotransferase type-2" evidence="16">
    <location>
        <begin position="9"/>
        <end position="78"/>
    </location>
</feature>
<evidence type="ECO:0000256" key="15">
    <source>
        <dbReference type="ARBA" id="ARBA00039085"/>
    </source>
</evidence>
<reference evidence="19 20" key="1">
    <citation type="submission" date="2022-12" db="EMBL/GenBank/DDBJ databases">
        <title>Chromosome-level genome of Tegillarca granosa.</title>
        <authorList>
            <person name="Kim J."/>
        </authorList>
    </citation>
    <scope>NUCLEOTIDE SEQUENCE [LARGE SCALE GENOMIC DNA]</scope>
    <source>
        <strain evidence="19">Teg-2019</strain>
        <tissue evidence="19">Adductor muscle</tissue>
    </source>
</reference>
<keyword evidence="4" id="KW-0028">Amino-acid biosynthesis</keyword>
<comment type="caution">
    <text evidence="19">The sequence shown here is derived from an EMBL/GenBank/DDBJ whole genome shotgun (WGS) entry which is preliminary data.</text>
</comment>
<dbReference type="Pfam" id="PF00310">
    <property type="entry name" value="GATase_2"/>
    <property type="match status" value="2"/>
</dbReference>
<comment type="similarity">
    <text evidence="3">Belongs to the glutamate synthase family.</text>
</comment>
<sequence>MNMYCYILYRYLAHNGEINTLRGNMNLMKAREGVMSSHVYGEDLKKLYPVVEEGMSDSGCVDNVLEFLCMAGGRELPEIRQVPLFGLAGVQVKRVPLFGLAGVQVKRVPLFGLAGIQVKQVPLFCLAGVQVKQVSLFGLADVQVKQVPLFGLAGVQVKQVPLFGLAGVQVKQFPLFGLAGVQVKQVPLFGQEGVQVRQVPLFGLEGVQVRQVPLFGLAGVQFKQVSLFGLAGVQVKQVPLLGLAGIQYKQVPLFGLEGVQVRQVPLFGLAGVQKVSFIFKIPLYTYFLFKAVMTMVPEAWQNDKYMPADKKAFYRWSAFAMEPWDGPALLTFTDGRYIGAILDRNGLRPSRFYITKNNYMYMSSEVGVVDVPSSEVIQKGRLKPGRMLLVDTKKKLFYKDEVLKSNIANLRPVGKWLNETVTMTDLRKAHDSSKVPKLVPDIQTSTHAGFLEEDRRLSLYGFTTEAINLLVLPMVKDKKEALGSMGNDAPLACLSKFNPLCFDYFKQMFAQVTNPPIDPFREKIVMSLACPVGPEHNILEPSAEQCKRLWLEQPILSLWDMDVLKYTEYNGWKTKVLDTTYPVEQGVDGLVPTLQRICTEAAEAAKNGYQLIVLSDRKISKNYVPAPSLLAVGAVHHFLINEKLRLKVGLILESGEAREVHHICTLLGYGADALCPYLVFETISRLREKKLLDPPLADEEIYMNYRAACARGISKVMAKMGISTLHSYKGAQIFEAVGLHEEVIDMCFEGSASRIGGVTFKELAKETLNRHSMAYSEHECDNVMVMNPGMYHWRDGGEKHMNDPLSVGNLQDAAKNNNKDAYARFVESAGDMTRKCTLRGQLKLLYADNPVDITEVEEAAEIVKRFCTGAMSFGSLSIEAHTTLAIAMNRAGGKSNTGEGGENAERYLNEDPQFNKRSKIKQVASGRFGVTSSYLSHADELQIKMAQGAKPGEGGELPGHKVCCSTLNVLWCPMVHK</sequence>